<keyword evidence="4" id="KW-1185">Reference proteome</keyword>
<evidence type="ECO:0000313" key="4">
    <source>
        <dbReference type="Proteomes" id="UP000215914"/>
    </source>
</evidence>
<dbReference type="Gramene" id="mRNA:HanXRQr2_Chr03g0111151">
    <property type="protein sequence ID" value="mRNA:HanXRQr2_Chr03g0111151"/>
    <property type="gene ID" value="HanXRQr2_Chr03g0111151"/>
</dbReference>
<dbReference type="Proteomes" id="UP000215914">
    <property type="component" value="Chromosome 14"/>
</dbReference>
<accession>A0A251SHU1</accession>
<dbReference type="InParanoid" id="A0A251SHU1"/>
<proteinExistence type="predicted"/>
<dbReference type="EMBL" id="MNCJ02000318">
    <property type="protein sequence ID" value="KAF5814448.1"/>
    <property type="molecule type" value="Genomic_DNA"/>
</dbReference>
<dbReference type="EMBL" id="CM007903">
    <property type="protein sequence ID" value="OTF98399.1"/>
    <property type="molecule type" value="Genomic_DNA"/>
</dbReference>
<reference evidence="2 4" key="1">
    <citation type="journal article" date="2017" name="Nature">
        <title>The sunflower genome provides insights into oil metabolism, flowering and Asterid evolution.</title>
        <authorList>
            <person name="Badouin H."/>
            <person name="Gouzy J."/>
            <person name="Grassa C.J."/>
            <person name="Murat F."/>
            <person name="Staton S.E."/>
            <person name="Cottret L."/>
            <person name="Lelandais-Briere C."/>
            <person name="Owens G.L."/>
            <person name="Carrere S."/>
            <person name="Mayjonade B."/>
            <person name="Legrand L."/>
            <person name="Gill N."/>
            <person name="Kane N.C."/>
            <person name="Bowers J.E."/>
            <person name="Hubner S."/>
            <person name="Bellec A."/>
            <person name="Berard A."/>
            <person name="Berges H."/>
            <person name="Blanchet N."/>
            <person name="Boniface M.C."/>
            <person name="Brunel D."/>
            <person name="Catrice O."/>
            <person name="Chaidir N."/>
            <person name="Claudel C."/>
            <person name="Donnadieu C."/>
            <person name="Faraut T."/>
            <person name="Fievet G."/>
            <person name="Helmstetter N."/>
            <person name="King M."/>
            <person name="Knapp S.J."/>
            <person name="Lai Z."/>
            <person name="Le Paslier M.C."/>
            <person name="Lippi Y."/>
            <person name="Lorenzon L."/>
            <person name="Mandel J.R."/>
            <person name="Marage G."/>
            <person name="Marchand G."/>
            <person name="Marquand E."/>
            <person name="Bret-Mestries E."/>
            <person name="Morien E."/>
            <person name="Nambeesan S."/>
            <person name="Nguyen T."/>
            <person name="Pegot-Espagnet P."/>
            <person name="Pouilly N."/>
            <person name="Raftis F."/>
            <person name="Sallet E."/>
            <person name="Schiex T."/>
            <person name="Thomas J."/>
            <person name="Vandecasteele C."/>
            <person name="Vares D."/>
            <person name="Vear F."/>
            <person name="Vautrin S."/>
            <person name="Crespi M."/>
            <person name="Mangin B."/>
            <person name="Burke J.M."/>
            <person name="Salse J."/>
            <person name="Munos S."/>
            <person name="Vincourt P."/>
            <person name="Rieseberg L.H."/>
            <person name="Langlade N.B."/>
        </authorList>
    </citation>
    <scope>NUCLEOTIDE SEQUENCE [LARGE SCALE GENOMIC DNA]</scope>
    <source>
        <strain evidence="4">cv. SF193</strain>
        <tissue evidence="2">Leaves</tissue>
    </source>
</reference>
<keyword evidence="1" id="KW-0812">Transmembrane</keyword>
<organism evidence="3 4">
    <name type="scientific">Helianthus annuus</name>
    <name type="common">Common sunflower</name>
    <dbReference type="NCBI Taxonomy" id="4232"/>
    <lineage>
        <taxon>Eukaryota</taxon>
        <taxon>Viridiplantae</taxon>
        <taxon>Streptophyta</taxon>
        <taxon>Embryophyta</taxon>
        <taxon>Tracheophyta</taxon>
        <taxon>Spermatophyta</taxon>
        <taxon>Magnoliopsida</taxon>
        <taxon>eudicotyledons</taxon>
        <taxon>Gunneridae</taxon>
        <taxon>Pentapetalae</taxon>
        <taxon>asterids</taxon>
        <taxon>campanulids</taxon>
        <taxon>Asterales</taxon>
        <taxon>Asteraceae</taxon>
        <taxon>Asteroideae</taxon>
        <taxon>Heliantheae alliance</taxon>
        <taxon>Heliantheae</taxon>
        <taxon>Helianthus</taxon>
    </lineage>
</organism>
<sequence>MQICHKFKNSQILPFFLIQNQFSKVFKYPKVFPRDFKEEQAPSHQKSHQNPLNFLKVHEFGFGIFAYLVVVMLVVFKILWTSFKTKMGPCVIESIRIKITKL</sequence>
<reference evidence="2" key="3">
    <citation type="submission" date="2020-06" db="EMBL/GenBank/DDBJ databases">
        <title>Helianthus annuus Genome sequencing and assembly Release 2.</title>
        <authorList>
            <person name="Gouzy J."/>
            <person name="Langlade N."/>
            <person name="Munos S."/>
        </authorList>
    </citation>
    <scope>NUCLEOTIDE SEQUENCE</scope>
    <source>
        <tissue evidence="2">Leaves</tissue>
    </source>
</reference>
<dbReference type="AlphaFoldDB" id="A0A251SHU1"/>
<feature type="transmembrane region" description="Helical" evidence="1">
    <location>
        <begin position="60"/>
        <end position="80"/>
    </location>
</feature>
<keyword evidence="1" id="KW-1133">Transmembrane helix</keyword>
<evidence type="ECO:0000313" key="2">
    <source>
        <dbReference type="EMBL" id="KAF5814448.1"/>
    </source>
</evidence>
<evidence type="ECO:0000256" key="1">
    <source>
        <dbReference type="SAM" id="Phobius"/>
    </source>
</evidence>
<name>A0A251SHU1_HELAN</name>
<protein>
    <submittedName>
        <fullName evidence="3">Uncharacterized protein</fullName>
    </submittedName>
</protein>
<evidence type="ECO:0000313" key="3">
    <source>
        <dbReference type="EMBL" id="OTF98399.1"/>
    </source>
</evidence>
<gene>
    <name evidence="3" type="ORF">HannXRQ_Chr14g0445171</name>
    <name evidence="2" type="ORF">HanXRQr2_Chr03g0111151</name>
</gene>
<reference evidence="3" key="2">
    <citation type="submission" date="2017-02" db="EMBL/GenBank/DDBJ databases">
        <title>Sunflower complete genome.</title>
        <authorList>
            <person name="Langlade N."/>
            <person name="Munos S."/>
        </authorList>
    </citation>
    <scope>NUCLEOTIDE SEQUENCE [LARGE SCALE GENOMIC DNA]</scope>
    <source>
        <tissue evidence="3">Leaves</tissue>
    </source>
</reference>
<keyword evidence="1" id="KW-0472">Membrane</keyword>